<organism evidence="1 2">
    <name type="scientific">Sphaerodactylus townsendi</name>
    <dbReference type="NCBI Taxonomy" id="933632"/>
    <lineage>
        <taxon>Eukaryota</taxon>
        <taxon>Metazoa</taxon>
        <taxon>Chordata</taxon>
        <taxon>Craniata</taxon>
        <taxon>Vertebrata</taxon>
        <taxon>Euteleostomi</taxon>
        <taxon>Lepidosauria</taxon>
        <taxon>Squamata</taxon>
        <taxon>Bifurcata</taxon>
        <taxon>Gekkota</taxon>
        <taxon>Sphaerodactylidae</taxon>
        <taxon>Sphaerodactylus</taxon>
    </lineage>
</organism>
<evidence type="ECO:0000313" key="1">
    <source>
        <dbReference type="EMBL" id="KAH7994422.1"/>
    </source>
</evidence>
<evidence type="ECO:0000313" key="2">
    <source>
        <dbReference type="Proteomes" id="UP000827872"/>
    </source>
</evidence>
<accession>A0ACB8ENU0</accession>
<keyword evidence="2" id="KW-1185">Reference proteome</keyword>
<dbReference type="EMBL" id="CM037620">
    <property type="protein sequence ID" value="KAH7994422.1"/>
    <property type="molecule type" value="Genomic_DNA"/>
</dbReference>
<proteinExistence type="predicted"/>
<sequence>MEDELYLENIDEFVTDQNRVVTYKWLSYTLGVPRQPNQADAAMRLRGKKAEEENSGAPAARRLLSGRKPCAERTCCTRSQ</sequence>
<name>A0ACB8ENU0_9SAUR</name>
<comment type="caution">
    <text evidence="1">The sequence shown here is derived from an EMBL/GenBank/DDBJ whole genome shotgun (WGS) entry which is preliminary data.</text>
</comment>
<reference evidence="1" key="1">
    <citation type="submission" date="2021-08" db="EMBL/GenBank/DDBJ databases">
        <title>The first chromosome-level gecko genome reveals the dynamic sex chromosomes of Neotropical dwarf geckos (Sphaerodactylidae: Sphaerodactylus).</title>
        <authorList>
            <person name="Pinto B.J."/>
            <person name="Keating S.E."/>
            <person name="Gamble T."/>
        </authorList>
    </citation>
    <scope>NUCLEOTIDE SEQUENCE</scope>
    <source>
        <strain evidence="1">TG3544</strain>
    </source>
</reference>
<gene>
    <name evidence="1" type="primary">POLD3</name>
    <name evidence="1" type="ORF">K3G42_005964</name>
</gene>
<dbReference type="Proteomes" id="UP000827872">
    <property type="component" value="Linkage Group LG07"/>
</dbReference>
<protein>
    <submittedName>
        <fullName evidence="1">DNA polymerase delta subunit 3</fullName>
    </submittedName>
</protein>